<keyword evidence="1 4" id="KW-0032">Aminotransferase</keyword>
<evidence type="ECO:0000313" key="5">
    <source>
        <dbReference type="Proteomes" id="UP001184614"/>
    </source>
</evidence>
<accession>A0ABU1MCB1</accession>
<dbReference type="CDD" id="cd05009">
    <property type="entry name" value="SIS_GlmS_GlmD_2"/>
    <property type="match status" value="1"/>
</dbReference>
<dbReference type="InterPro" id="IPR035490">
    <property type="entry name" value="GlmS/FrlB_SIS"/>
</dbReference>
<dbReference type="InterPro" id="IPR035466">
    <property type="entry name" value="GlmS/AgaS_SIS"/>
</dbReference>
<dbReference type="EC" id="2.6.1.16" evidence="4"/>
<dbReference type="PANTHER" id="PTHR10937">
    <property type="entry name" value="GLUCOSAMINE--FRUCTOSE-6-PHOSPHATE AMINOTRANSFERASE, ISOMERIZING"/>
    <property type="match status" value="1"/>
</dbReference>
<dbReference type="Gene3D" id="3.40.50.10490">
    <property type="entry name" value="Glucose-6-phosphate isomerase like protein, domain 1"/>
    <property type="match status" value="2"/>
</dbReference>
<feature type="domain" description="SIS" evidence="3">
    <location>
        <begin position="28"/>
        <end position="174"/>
    </location>
</feature>
<dbReference type="PANTHER" id="PTHR10937:SF8">
    <property type="entry name" value="AMINOTRANSFERASE-RELATED"/>
    <property type="match status" value="1"/>
</dbReference>
<protein>
    <submittedName>
        <fullName evidence="4">Glucosamine--fructose-6-phosphate aminotransferase (Isomerizing)</fullName>
        <ecNumber evidence="4">2.6.1.16</ecNumber>
    </submittedName>
</protein>
<name>A0ABU1MCB1_9HYPH</name>
<comment type="caution">
    <text evidence="4">The sequence shown here is derived from an EMBL/GenBank/DDBJ whole genome shotgun (WGS) entry which is preliminary data.</text>
</comment>
<reference evidence="4 5" key="1">
    <citation type="submission" date="2023-07" db="EMBL/GenBank/DDBJ databases">
        <title>Sorghum-associated microbial communities from plants grown in Nebraska, USA.</title>
        <authorList>
            <person name="Schachtman D."/>
        </authorList>
    </citation>
    <scope>NUCLEOTIDE SEQUENCE [LARGE SCALE GENOMIC DNA]</scope>
    <source>
        <strain evidence="4 5">DS1730</strain>
    </source>
</reference>
<evidence type="ECO:0000313" key="4">
    <source>
        <dbReference type="EMBL" id="MDR6433676.1"/>
    </source>
</evidence>
<keyword evidence="5" id="KW-1185">Reference proteome</keyword>
<dbReference type="RefSeq" id="WP_310014660.1">
    <property type="nucleotide sequence ID" value="NZ_JAVDQT010000006.1"/>
</dbReference>
<dbReference type="CDD" id="cd05008">
    <property type="entry name" value="SIS_GlmS_GlmD_1"/>
    <property type="match status" value="1"/>
</dbReference>
<dbReference type="Proteomes" id="UP001184614">
    <property type="component" value="Unassembled WGS sequence"/>
</dbReference>
<dbReference type="InterPro" id="IPR001347">
    <property type="entry name" value="SIS_dom"/>
</dbReference>
<dbReference type="SUPFAM" id="SSF53697">
    <property type="entry name" value="SIS domain"/>
    <property type="match status" value="1"/>
</dbReference>
<evidence type="ECO:0000256" key="1">
    <source>
        <dbReference type="ARBA" id="ARBA00022576"/>
    </source>
</evidence>
<keyword evidence="2" id="KW-0677">Repeat</keyword>
<keyword evidence="4" id="KW-0808">Transferase</keyword>
<evidence type="ECO:0000256" key="2">
    <source>
        <dbReference type="ARBA" id="ARBA00022737"/>
    </source>
</evidence>
<evidence type="ECO:0000259" key="3">
    <source>
        <dbReference type="PROSITE" id="PS51464"/>
    </source>
</evidence>
<dbReference type="EMBL" id="JAVDQT010000006">
    <property type="protein sequence ID" value="MDR6433676.1"/>
    <property type="molecule type" value="Genomic_DNA"/>
</dbReference>
<dbReference type="GO" id="GO:0004360">
    <property type="term" value="F:glutamine-fructose-6-phosphate transaminase (isomerizing) activity"/>
    <property type="evidence" value="ECO:0007669"/>
    <property type="project" value="UniProtKB-EC"/>
</dbReference>
<dbReference type="InterPro" id="IPR046348">
    <property type="entry name" value="SIS_dom_sf"/>
</dbReference>
<proteinExistence type="predicted"/>
<gene>
    <name evidence="4" type="ORF">J2782_003422</name>
</gene>
<organism evidence="4 5">
    <name type="scientific">Brucella pseudogrignonensis</name>
    <dbReference type="NCBI Taxonomy" id="419475"/>
    <lineage>
        <taxon>Bacteria</taxon>
        <taxon>Pseudomonadati</taxon>
        <taxon>Pseudomonadota</taxon>
        <taxon>Alphaproteobacteria</taxon>
        <taxon>Hyphomicrobiales</taxon>
        <taxon>Brucellaceae</taxon>
        <taxon>Brucella/Ochrobactrum group</taxon>
        <taxon>Brucella</taxon>
    </lineage>
</organism>
<dbReference type="PROSITE" id="PS51464">
    <property type="entry name" value="SIS"/>
    <property type="match status" value="2"/>
</dbReference>
<feature type="domain" description="SIS" evidence="3">
    <location>
        <begin position="197"/>
        <end position="328"/>
    </location>
</feature>
<sequence>MTTTSFMRQETIEAGSVVSHVLSEEAATIAEIKRIYDQLKPRVITTAARGSSDHAASFFKYLFEISVGIPVASIGPSVTSVYNSRLQLHDGLHFTVSQSGASPDIVALQKAAKQGGAVTVAVVNVIDSPLASQADIVLNLHAGKEQSVAATKSCIAGAVALAAITAEISGDAALKQALSKLPEALEKTTTAAIDGDLVSRLAAVESMYMVGRGTGFAVAQEAALKAKETCGIHAEAFSLAEVMHGPIRLVHSDFPVLAFLNRDEAYDAGKQAIDRLIGMGADVITIGDNAGTEKSIKITSSGNGLIDPLVGLGAYYRLIEEVAQARGLNPDTPMNLRKVTETI</sequence>
<dbReference type="Pfam" id="PF01380">
    <property type="entry name" value="SIS"/>
    <property type="match status" value="2"/>
</dbReference>